<feature type="compositionally biased region" description="Acidic residues" evidence="1">
    <location>
        <begin position="376"/>
        <end position="387"/>
    </location>
</feature>
<sequence>MTHPVSAKSMEEGLVTSRFTILCRLDENGDQWMRVAHLLGPGPQRITTIDRTVREYGCTGWLMVSNALRVRMEVLGLHVPAHVRDLVHRQRLLVHSIRENTIRLALFQRKETTHYINKANIEEFKIGNESLAEPLSWVRPPSGSIVAPTSGSMEAAGSANARASYLSASGCAEGPSLPAAWWRRNRVLRRLVLGAQLAGLAPSQPRCEGGKSVPHPRKQKVGAPAHVLAVPPRRLAHLEKQIGLDRNLHPLTFKVLLRWSLPKQLLAQLDPVVVRALYHRLPLNGEAQLDGHVLQSDRGLPDADGHMKCVGLRPPPHDEGRYQVPVIWEVAGSRCSVKAGRYQERNKCRWRITITQRRGRERWRRGREPGRRKEEEEGEVEEEGDEY</sequence>
<proteinExistence type="predicted"/>
<dbReference type="Proteomes" id="UP000634136">
    <property type="component" value="Unassembled WGS sequence"/>
</dbReference>
<evidence type="ECO:0000313" key="2">
    <source>
        <dbReference type="EMBL" id="KAF7807448.1"/>
    </source>
</evidence>
<evidence type="ECO:0000256" key="1">
    <source>
        <dbReference type="SAM" id="MobiDB-lite"/>
    </source>
</evidence>
<dbReference type="AlphaFoldDB" id="A0A834SQV0"/>
<keyword evidence="3" id="KW-1185">Reference proteome</keyword>
<accession>A0A834SQV0</accession>
<evidence type="ECO:0000313" key="3">
    <source>
        <dbReference type="Proteomes" id="UP000634136"/>
    </source>
</evidence>
<dbReference type="EMBL" id="JAAIUW010000012">
    <property type="protein sequence ID" value="KAF7807448.1"/>
    <property type="molecule type" value="Genomic_DNA"/>
</dbReference>
<name>A0A834SQV0_9FABA</name>
<feature type="region of interest" description="Disordered" evidence="1">
    <location>
        <begin position="360"/>
        <end position="387"/>
    </location>
</feature>
<organism evidence="2 3">
    <name type="scientific">Senna tora</name>
    <dbReference type="NCBI Taxonomy" id="362788"/>
    <lineage>
        <taxon>Eukaryota</taxon>
        <taxon>Viridiplantae</taxon>
        <taxon>Streptophyta</taxon>
        <taxon>Embryophyta</taxon>
        <taxon>Tracheophyta</taxon>
        <taxon>Spermatophyta</taxon>
        <taxon>Magnoliopsida</taxon>
        <taxon>eudicotyledons</taxon>
        <taxon>Gunneridae</taxon>
        <taxon>Pentapetalae</taxon>
        <taxon>rosids</taxon>
        <taxon>fabids</taxon>
        <taxon>Fabales</taxon>
        <taxon>Fabaceae</taxon>
        <taxon>Caesalpinioideae</taxon>
        <taxon>Cassia clade</taxon>
        <taxon>Senna</taxon>
    </lineage>
</organism>
<protein>
    <submittedName>
        <fullName evidence="2">Serine/threonine-protein phosphatase 7 long form-like protein</fullName>
    </submittedName>
</protein>
<gene>
    <name evidence="2" type="ORF">G2W53_039609</name>
</gene>
<reference evidence="2" key="1">
    <citation type="submission" date="2020-09" db="EMBL/GenBank/DDBJ databases">
        <title>Genome-Enabled Discovery of Anthraquinone Biosynthesis in Senna tora.</title>
        <authorList>
            <person name="Kang S.-H."/>
            <person name="Pandey R.P."/>
            <person name="Lee C.-M."/>
            <person name="Sim J.-S."/>
            <person name="Jeong J.-T."/>
            <person name="Choi B.-S."/>
            <person name="Jung M."/>
            <person name="Ginzburg D."/>
            <person name="Zhao K."/>
            <person name="Won S.Y."/>
            <person name="Oh T.-J."/>
            <person name="Yu Y."/>
            <person name="Kim N.-H."/>
            <person name="Lee O.R."/>
            <person name="Lee T.-H."/>
            <person name="Bashyal P."/>
            <person name="Kim T.-S."/>
            <person name="Lee W.-H."/>
            <person name="Kawkins C."/>
            <person name="Kim C.-K."/>
            <person name="Kim J.S."/>
            <person name="Ahn B.O."/>
            <person name="Rhee S.Y."/>
            <person name="Sohng J.K."/>
        </authorList>
    </citation>
    <scope>NUCLEOTIDE SEQUENCE</scope>
    <source>
        <tissue evidence="2">Leaf</tissue>
    </source>
</reference>
<feature type="compositionally biased region" description="Basic and acidic residues" evidence="1">
    <location>
        <begin position="366"/>
        <end position="375"/>
    </location>
</feature>
<comment type="caution">
    <text evidence="2">The sequence shown here is derived from an EMBL/GenBank/DDBJ whole genome shotgun (WGS) entry which is preliminary data.</text>
</comment>